<accession>A0A328BCV3</accession>
<evidence type="ECO:0000256" key="2">
    <source>
        <dbReference type="SAM" id="SignalP"/>
    </source>
</evidence>
<keyword evidence="2" id="KW-0732">Signal</keyword>
<proteinExistence type="predicted"/>
<feature type="region of interest" description="Disordered" evidence="1">
    <location>
        <begin position="19"/>
        <end position="48"/>
    </location>
</feature>
<protein>
    <submittedName>
        <fullName evidence="3">Uncharacterized protein</fullName>
    </submittedName>
</protein>
<evidence type="ECO:0000313" key="3">
    <source>
        <dbReference type="EMBL" id="RAK65162.1"/>
    </source>
</evidence>
<keyword evidence="4" id="KW-1185">Reference proteome</keyword>
<organism evidence="3 4">
    <name type="scientific">Hymenobacter edaphi</name>
    <dbReference type="NCBI Taxonomy" id="2211146"/>
    <lineage>
        <taxon>Bacteria</taxon>
        <taxon>Pseudomonadati</taxon>
        <taxon>Bacteroidota</taxon>
        <taxon>Cytophagia</taxon>
        <taxon>Cytophagales</taxon>
        <taxon>Hymenobacteraceae</taxon>
        <taxon>Hymenobacter</taxon>
    </lineage>
</organism>
<feature type="signal peptide" evidence="2">
    <location>
        <begin position="1"/>
        <end position="20"/>
    </location>
</feature>
<name>A0A328BCV3_9BACT</name>
<comment type="caution">
    <text evidence="3">The sequence shown here is derived from an EMBL/GenBank/DDBJ whole genome shotgun (WGS) entry which is preliminary data.</text>
</comment>
<dbReference type="AlphaFoldDB" id="A0A328BCV3"/>
<feature type="compositionally biased region" description="Low complexity" evidence="1">
    <location>
        <begin position="19"/>
        <end position="34"/>
    </location>
</feature>
<dbReference type="EMBL" id="QHKM01000005">
    <property type="protein sequence ID" value="RAK65162.1"/>
    <property type="molecule type" value="Genomic_DNA"/>
</dbReference>
<dbReference type="Proteomes" id="UP000248553">
    <property type="component" value="Unassembled WGS sequence"/>
</dbReference>
<sequence length="71" mass="7657">MKSATLLLLLLAAASIPTTAATAPDEPGKTSTETSKAKVKKASKARAPLFARRKVKESGYSRAMRRNELLR</sequence>
<dbReference type="RefSeq" id="WP_111479247.1">
    <property type="nucleotide sequence ID" value="NZ_QHKM01000005.1"/>
</dbReference>
<reference evidence="4" key="1">
    <citation type="submission" date="2018-05" db="EMBL/GenBank/DDBJ databases">
        <authorList>
            <person name="Nie L."/>
        </authorList>
    </citation>
    <scope>NUCLEOTIDE SEQUENCE [LARGE SCALE GENOMIC DNA]</scope>
    <source>
        <strain evidence="4">NL</strain>
    </source>
</reference>
<gene>
    <name evidence="3" type="ORF">DLM85_16625</name>
</gene>
<evidence type="ECO:0000256" key="1">
    <source>
        <dbReference type="SAM" id="MobiDB-lite"/>
    </source>
</evidence>
<evidence type="ECO:0000313" key="4">
    <source>
        <dbReference type="Proteomes" id="UP000248553"/>
    </source>
</evidence>
<feature type="chain" id="PRO_5016424303" evidence="2">
    <location>
        <begin position="21"/>
        <end position="71"/>
    </location>
</feature>